<dbReference type="Gene3D" id="3.30.1230.10">
    <property type="entry name" value="YlxR-like"/>
    <property type="match status" value="1"/>
</dbReference>
<keyword evidence="3" id="KW-1185">Reference proteome</keyword>
<organism evidence="2 3">
    <name type="scientific">Helicobacter turcicus</name>
    <dbReference type="NCBI Taxonomy" id="2867412"/>
    <lineage>
        <taxon>Bacteria</taxon>
        <taxon>Pseudomonadati</taxon>
        <taxon>Campylobacterota</taxon>
        <taxon>Epsilonproteobacteria</taxon>
        <taxon>Campylobacterales</taxon>
        <taxon>Helicobacteraceae</taxon>
        <taxon>Helicobacter</taxon>
    </lineage>
</organism>
<dbReference type="Proteomes" id="UP000700059">
    <property type="component" value="Unassembled WGS sequence"/>
</dbReference>
<dbReference type="SUPFAM" id="SSF64376">
    <property type="entry name" value="YlxR-like"/>
    <property type="match status" value="1"/>
</dbReference>
<name>A0ABS7JPR7_9HELI</name>
<evidence type="ECO:0000259" key="1">
    <source>
        <dbReference type="Pfam" id="PF04296"/>
    </source>
</evidence>
<sequence length="81" mass="9464">MHSPVRMCVVCRGRFPQESLLRLQYQDSKLQVFVGFGRSFYVCQNCQNAPKLSEHITKVCRLDKKHKETIKSALKEIFLYG</sequence>
<proteinExistence type="predicted"/>
<gene>
    <name evidence="2" type="ORF">K4G57_08000</name>
</gene>
<protein>
    <submittedName>
        <fullName evidence="2">DUF448 domain-containing protein</fullName>
    </submittedName>
</protein>
<dbReference type="Pfam" id="PF04296">
    <property type="entry name" value="YlxR"/>
    <property type="match status" value="1"/>
</dbReference>
<feature type="domain" description="YlxR" evidence="1">
    <location>
        <begin position="6"/>
        <end position="74"/>
    </location>
</feature>
<dbReference type="InterPro" id="IPR007393">
    <property type="entry name" value="YlxR_dom"/>
</dbReference>
<evidence type="ECO:0000313" key="3">
    <source>
        <dbReference type="Proteomes" id="UP000700059"/>
    </source>
</evidence>
<comment type="caution">
    <text evidence="2">The sequence shown here is derived from an EMBL/GenBank/DDBJ whole genome shotgun (WGS) entry which is preliminary data.</text>
</comment>
<dbReference type="EMBL" id="JAIGYQ010000012">
    <property type="protein sequence ID" value="MBX7491401.1"/>
    <property type="molecule type" value="Genomic_DNA"/>
</dbReference>
<dbReference type="RefSeq" id="WP_221532665.1">
    <property type="nucleotide sequence ID" value="NZ_JAIGYP010000012.1"/>
</dbReference>
<reference evidence="2 3" key="1">
    <citation type="submission" date="2021-08" db="EMBL/GenBank/DDBJ databases">
        <title>Helicobacter spp. isolated from feces of Anatolian Ground Squirrel (Spermophilus xanthoprymnus) in Turkey.</title>
        <authorList>
            <person name="Aydin F."/>
            <person name="Abay S."/>
            <person name="Kayman T."/>
            <person name="Karakaya E."/>
            <person name="Saticioglu I.B."/>
        </authorList>
    </citation>
    <scope>NUCLEOTIDE SEQUENCE [LARGE SCALE GENOMIC DNA]</scope>
    <source>
        <strain evidence="2 3">Faydin-H70</strain>
    </source>
</reference>
<evidence type="ECO:0000313" key="2">
    <source>
        <dbReference type="EMBL" id="MBX7491401.1"/>
    </source>
</evidence>
<accession>A0ABS7JPR7</accession>
<dbReference type="InterPro" id="IPR035931">
    <property type="entry name" value="YlxR-like_sf"/>
</dbReference>